<evidence type="ECO:0000259" key="1">
    <source>
        <dbReference type="Pfam" id="PF05028"/>
    </source>
</evidence>
<protein>
    <recommendedName>
        <fullName evidence="1">PARG catalytic Macro domain-containing protein</fullName>
    </recommendedName>
</protein>
<dbReference type="GO" id="GO:0006282">
    <property type="term" value="P:regulation of DNA repair"/>
    <property type="evidence" value="ECO:0007669"/>
    <property type="project" value="InterPro"/>
</dbReference>
<keyword evidence="3" id="KW-1185">Reference proteome</keyword>
<dbReference type="AlphaFoldDB" id="A0A1Y2C495"/>
<evidence type="ECO:0000313" key="2">
    <source>
        <dbReference type="EMBL" id="ORY41858.1"/>
    </source>
</evidence>
<name>A0A1Y2C495_9FUNG</name>
<dbReference type="EMBL" id="MCGO01000030">
    <property type="protein sequence ID" value="ORY41858.1"/>
    <property type="molecule type" value="Genomic_DNA"/>
</dbReference>
<proteinExistence type="predicted"/>
<gene>
    <name evidence="2" type="ORF">BCR33DRAFT_326415</name>
</gene>
<dbReference type="Pfam" id="PF05028">
    <property type="entry name" value="PARG_cat_C"/>
    <property type="match status" value="1"/>
</dbReference>
<organism evidence="2 3">
    <name type="scientific">Rhizoclosmatium globosum</name>
    <dbReference type="NCBI Taxonomy" id="329046"/>
    <lineage>
        <taxon>Eukaryota</taxon>
        <taxon>Fungi</taxon>
        <taxon>Fungi incertae sedis</taxon>
        <taxon>Chytridiomycota</taxon>
        <taxon>Chytridiomycota incertae sedis</taxon>
        <taxon>Chytridiomycetes</taxon>
        <taxon>Chytridiales</taxon>
        <taxon>Chytriomycetaceae</taxon>
        <taxon>Rhizoclosmatium</taxon>
    </lineage>
</organism>
<comment type="caution">
    <text evidence="2">The sequence shown here is derived from an EMBL/GenBank/DDBJ whole genome shotgun (WGS) entry which is preliminary data.</text>
</comment>
<accession>A0A1Y2C495</accession>
<dbReference type="InterPro" id="IPR046372">
    <property type="entry name" value="PARG_cat_C"/>
</dbReference>
<sequence length="508" mass="57493">MLNPANDIGTAATDKDGKATSVQRINPIVVDDDHILADLAFNCQALVRQYPLAYKKEPIKKVWLGLIQPRGSDEYDPTDFIRTTRLTPAVLPLHCQIHNSCRDSYTRIITKDDGVLYGTGHKHSGSAVNCFRHDVPEWPEDYDNHIETLLNSGRDKENDFCVPIVTQVHLKDKFSTYQNEHTVQTLSTNPSAYVVEWYVSFTDQGLYQFNDSHNFASEEIKALENPVLGSLRECMYDLSRKGVLYASKNFGRSPLIHDDIHFHLPKHKQKDEFRDSEIDPLSRDLAGLCTPILIQGAPKLATLNPPREKYGKPVTDFATVATAGQVLKSMTTFWPKHDRVKNNFICMSAPDRLANPLRPKMGPYTIYQIRQIFRTAYTAFRGAVLKSKETFECLKEEAKIPVTSGSVTVDFEGTVLDGKVLEVAVHTGDWGTGEFQNNPKVIAYLQIAAAYAAGVDHFYYHTTNTAIVKDAHDWVKEVWNVDAGEQILLEKLLKHLEEKKENWSKKVR</sequence>
<feature type="domain" description="PARG catalytic Macro" evidence="1">
    <location>
        <begin position="338"/>
        <end position="465"/>
    </location>
</feature>
<dbReference type="Proteomes" id="UP000193642">
    <property type="component" value="Unassembled WGS sequence"/>
</dbReference>
<evidence type="ECO:0000313" key="3">
    <source>
        <dbReference type="Proteomes" id="UP000193642"/>
    </source>
</evidence>
<reference evidence="2 3" key="1">
    <citation type="submission" date="2016-07" db="EMBL/GenBank/DDBJ databases">
        <title>Pervasive Adenine N6-methylation of Active Genes in Fungi.</title>
        <authorList>
            <consortium name="DOE Joint Genome Institute"/>
            <person name="Mondo S.J."/>
            <person name="Dannebaum R.O."/>
            <person name="Kuo R.C."/>
            <person name="Labutti K."/>
            <person name="Haridas S."/>
            <person name="Kuo A."/>
            <person name="Salamov A."/>
            <person name="Ahrendt S.R."/>
            <person name="Lipzen A."/>
            <person name="Sullivan W."/>
            <person name="Andreopoulos W.B."/>
            <person name="Clum A."/>
            <person name="Lindquist E."/>
            <person name="Daum C."/>
            <person name="Ramamoorthy G.K."/>
            <person name="Gryganskyi A."/>
            <person name="Culley D."/>
            <person name="Magnuson J.K."/>
            <person name="James T.Y."/>
            <person name="O'Malley M.A."/>
            <person name="Stajich J.E."/>
            <person name="Spatafora J.W."/>
            <person name="Visel A."/>
            <person name="Grigoriev I.V."/>
        </authorList>
    </citation>
    <scope>NUCLEOTIDE SEQUENCE [LARGE SCALE GENOMIC DNA]</scope>
    <source>
        <strain evidence="2 3">JEL800</strain>
    </source>
</reference>
<dbReference type="GO" id="GO:0004649">
    <property type="term" value="F:poly(ADP-ribose) glycohydrolase activity"/>
    <property type="evidence" value="ECO:0007669"/>
    <property type="project" value="InterPro"/>
</dbReference>
<dbReference type="OrthoDB" id="2144157at2759"/>